<dbReference type="InterPro" id="IPR054289">
    <property type="entry name" value="DUF7025"/>
</dbReference>
<dbReference type="Pfam" id="PF22942">
    <property type="entry name" value="DUF7025"/>
    <property type="match status" value="1"/>
</dbReference>
<dbReference type="SUPFAM" id="SSF52540">
    <property type="entry name" value="P-loop containing nucleoside triphosphate hydrolases"/>
    <property type="match status" value="1"/>
</dbReference>
<feature type="region of interest" description="Disordered" evidence="1">
    <location>
        <begin position="1081"/>
        <end position="1384"/>
    </location>
</feature>
<feature type="domain" description="AAA+ ATPase" evidence="2">
    <location>
        <begin position="767"/>
        <end position="894"/>
    </location>
</feature>
<feature type="region of interest" description="Disordered" evidence="1">
    <location>
        <begin position="33"/>
        <end position="62"/>
    </location>
</feature>
<dbReference type="PANTHER" id="PTHR46411">
    <property type="entry name" value="FAMILY ATPASE, PUTATIVE-RELATED"/>
    <property type="match status" value="1"/>
</dbReference>
<evidence type="ECO:0000313" key="4">
    <source>
        <dbReference type="Proteomes" id="UP000031575"/>
    </source>
</evidence>
<evidence type="ECO:0000313" key="3">
    <source>
        <dbReference type="EMBL" id="KIH91006.1"/>
    </source>
</evidence>
<dbReference type="RefSeq" id="XP_040619016.1">
    <property type="nucleotide sequence ID" value="XM_040759517.1"/>
</dbReference>
<feature type="compositionally biased region" description="Polar residues" evidence="1">
    <location>
        <begin position="1315"/>
        <end position="1334"/>
    </location>
</feature>
<keyword evidence="4" id="KW-1185">Reference proteome</keyword>
<dbReference type="Gene3D" id="3.40.50.300">
    <property type="entry name" value="P-loop containing nucleotide triphosphate hydrolases"/>
    <property type="match status" value="1"/>
</dbReference>
<feature type="compositionally biased region" description="Basic and acidic residues" evidence="1">
    <location>
        <begin position="1098"/>
        <end position="1125"/>
    </location>
</feature>
<feature type="compositionally biased region" description="Basic and acidic residues" evidence="1">
    <location>
        <begin position="1150"/>
        <end position="1167"/>
    </location>
</feature>
<dbReference type="HOGENOM" id="CLU_004471_2_4_1"/>
<feature type="region of interest" description="Disordered" evidence="1">
    <location>
        <begin position="915"/>
        <end position="971"/>
    </location>
</feature>
<dbReference type="Pfam" id="PF23232">
    <property type="entry name" value="AAA_lid_13"/>
    <property type="match status" value="1"/>
</dbReference>
<feature type="compositionally biased region" description="Basic and acidic residues" evidence="1">
    <location>
        <begin position="1335"/>
        <end position="1349"/>
    </location>
</feature>
<dbReference type="InterPro" id="IPR056599">
    <property type="entry name" value="AAA_lid_fung"/>
</dbReference>
<dbReference type="Pfam" id="PF00004">
    <property type="entry name" value="AAA"/>
    <property type="match status" value="1"/>
</dbReference>
<reference evidence="3 4" key="1">
    <citation type="journal article" date="2014" name="BMC Genomics">
        <title>Comparative genomics of the major fungal agents of human and animal Sporotrichosis: Sporothrix schenckii and Sporothrix brasiliensis.</title>
        <authorList>
            <person name="Teixeira M.M."/>
            <person name="de Almeida L.G."/>
            <person name="Kubitschek-Barreira P."/>
            <person name="Alves F.L."/>
            <person name="Kioshima E.S."/>
            <person name="Abadio A.K."/>
            <person name="Fernandes L."/>
            <person name="Derengowski L.S."/>
            <person name="Ferreira K.S."/>
            <person name="Souza R.C."/>
            <person name="Ruiz J.C."/>
            <person name="de Andrade N.C."/>
            <person name="Paes H.C."/>
            <person name="Nicola A.M."/>
            <person name="Albuquerque P."/>
            <person name="Gerber A.L."/>
            <person name="Martins V.P."/>
            <person name="Peconick L.D."/>
            <person name="Neto A.V."/>
            <person name="Chaucanez C.B."/>
            <person name="Silva P.A."/>
            <person name="Cunha O.L."/>
            <person name="de Oliveira F.F."/>
            <person name="dos Santos T.C."/>
            <person name="Barros A.L."/>
            <person name="Soares M.A."/>
            <person name="de Oliveira L.M."/>
            <person name="Marini M.M."/>
            <person name="Villalobos-Duno H."/>
            <person name="Cunha M.M."/>
            <person name="de Hoog S."/>
            <person name="da Silveira J.F."/>
            <person name="Henrissat B."/>
            <person name="Nino-Vega G.A."/>
            <person name="Cisalpino P.S."/>
            <person name="Mora-Montes H.M."/>
            <person name="Almeida S.R."/>
            <person name="Stajich J.E."/>
            <person name="Lopes-Bezerra L.M."/>
            <person name="Vasconcelos A.T."/>
            <person name="Felipe M.S."/>
        </authorList>
    </citation>
    <scope>NUCLEOTIDE SEQUENCE [LARGE SCALE GENOMIC DNA]</scope>
    <source>
        <strain evidence="3 4">5110</strain>
    </source>
</reference>
<accession>A0A0C2IPQ3</accession>
<dbReference type="GO" id="GO:0016887">
    <property type="term" value="F:ATP hydrolysis activity"/>
    <property type="evidence" value="ECO:0007669"/>
    <property type="project" value="InterPro"/>
</dbReference>
<dbReference type="Proteomes" id="UP000031575">
    <property type="component" value="Unassembled WGS sequence"/>
</dbReference>
<feature type="compositionally biased region" description="Low complexity" evidence="1">
    <location>
        <begin position="351"/>
        <end position="366"/>
    </location>
</feature>
<evidence type="ECO:0000259" key="2">
    <source>
        <dbReference type="SMART" id="SM00382"/>
    </source>
</evidence>
<comment type="caution">
    <text evidence="3">The sequence shown here is derived from an EMBL/GenBank/DDBJ whole genome shotgun (WGS) entry which is preliminary data.</text>
</comment>
<feature type="region of interest" description="Disordered" evidence="1">
    <location>
        <begin position="111"/>
        <end position="173"/>
    </location>
</feature>
<organism evidence="3 4">
    <name type="scientific">Sporothrix brasiliensis 5110</name>
    <dbReference type="NCBI Taxonomy" id="1398154"/>
    <lineage>
        <taxon>Eukaryota</taxon>
        <taxon>Fungi</taxon>
        <taxon>Dikarya</taxon>
        <taxon>Ascomycota</taxon>
        <taxon>Pezizomycotina</taxon>
        <taxon>Sordariomycetes</taxon>
        <taxon>Sordariomycetidae</taxon>
        <taxon>Ophiostomatales</taxon>
        <taxon>Ophiostomataceae</taxon>
        <taxon>Sporothrix</taxon>
    </lineage>
</organism>
<feature type="compositionally biased region" description="Basic and acidic residues" evidence="1">
    <location>
        <begin position="915"/>
        <end position="937"/>
    </location>
</feature>
<feature type="compositionally biased region" description="Gly residues" evidence="1">
    <location>
        <begin position="1202"/>
        <end position="1213"/>
    </location>
</feature>
<feature type="compositionally biased region" description="Basic and acidic residues" evidence="1">
    <location>
        <begin position="1174"/>
        <end position="1200"/>
    </location>
</feature>
<feature type="compositionally biased region" description="Basic residues" evidence="1">
    <location>
        <begin position="330"/>
        <end position="350"/>
    </location>
</feature>
<dbReference type="OrthoDB" id="10042665at2759"/>
<dbReference type="PANTHER" id="PTHR46411:SF3">
    <property type="entry name" value="AAA+ ATPASE DOMAIN-CONTAINING PROTEIN"/>
    <property type="match status" value="1"/>
</dbReference>
<dbReference type="GO" id="GO:0005524">
    <property type="term" value="F:ATP binding"/>
    <property type="evidence" value="ECO:0007669"/>
    <property type="project" value="InterPro"/>
</dbReference>
<dbReference type="CDD" id="cd19481">
    <property type="entry name" value="RecA-like_protease"/>
    <property type="match status" value="1"/>
</dbReference>
<dbReference type="EMBL" id="AWTV01000007">
    <property type="protein sequence ID" value="KIH91006.1"/>
    <property type="molecule type" value="Genomic_DNA"/>
</dbReference>
<proteinExistence type="predicted"/>
<feature type="compositionally biased region" description="Acidic residues" evidence="1">
    <location>
        <begin position="122"/>
        <end position="137"/>
    </location>
</feature>
<name>A0A0C2IPQ3_9PEZI</name>
<dbReference type="InterPro" id="IPR003593">
    <property type="entry name" value="AAA+_ATPase"/>
</dbReference>
<gene>
    <name evidence="3" type="ORF">SPBR_01206</name>
</gene>
<feature type="compositionally biased region" description="Basic residues" evidence="1">
    <location>
        <begin position="147"/>
        <end position="156"/>
    </location>
</feature>
<feature type="compositionally biased region" description="Basic and acidic residues" evidence="1">
    <location>
        <begin position="1238"/>
        <end position="1278"/>
    </location>
</feature>
<dbReference type="VEuPathDB" id="FungiDB:SPBR_01206"/>
<sequence length="1384" mass="157071">MGTNPPTRPQPYSASSTISYAAAASVPVIGSSRLAAHPQPPSSSPSSTLLFDASKLNPTPSSRLHGEYAALLVKYGTTPPALITTESQSGLAESVETAGFNDEVEAVEIVEETSDGLPGAEACDDDDADKDGEDDNADGDKSDRGSLTRRRSRRKNRTESPVEPPRPPIIPKVRRTNYEGFKNYFSEEESVYAIEVLEAGYDIKDEVSRELLKRGGRQYRHVATISNQPRIGTVTDEIWIQRVRIQSSYILAHLRPIMTSSMKADKPRTFFRPFYAFIHYQPKVKEALEELRQTVAERKANPKSPTDGGAKETEKEDQEADVKNTAPTYRRPRGKGRRRQTSAERRRRSRSASVTSSSGSESGSGSEADDAADATIPEELFYSEEAIDHLQCYVDFVDKNIMHLADSYKGTTKQRIRYSDLAYLFHPGDVVYSPTQAEFGSSTNYTAAKPSPAVYQPIWKIQYTNPPSISDSKSEEYDKNHRFYISCFYIDFDGKNYGPVKYRFDVQPYEGEWDIKTLPVYPIRYHNSSSKGTSNQGPDRLRPAGKDFQTYVEARHLYYRGWTLTTSPNGDTLTDNAGELMKHPEHIDSSVIVDFKAALQALPSWKPTFKDPSRMDQEWTTSLDDKIAIIQWSDSKRTRVVRRTTEITQMRDGAHAIETNDYADKDLFLVAYMAGNTDTSYELSEENLQLLPGRVMAYVLRDRKFVQLDVHYLSKIEQQSNVFENLKIAPQHKEMVMALVDSHFRKKESKSPRHFSLGQDLIQGKGEGLVILLHGVPGVGKTATAEAVAQSNQQPLFVITCGDLGFTPKEVERSLEEIFRLAHLWDCILLLDEADIFLAERTRDDLKRNALVSVFLRVLEYYSGILFLTTNRVGTLDEAFKSRIHMSLYYPPLDRQQTLQIFEMNIDRIEEIDRKRHESRKRDQSARRKEIQSRSRSVENGGAGSDNDDNGRHRGREDKDKEKDTHKDELAHHLVVNREKVMEFARNHFDRNILGRWNGRQIRNAFQIASSLAFYDKRQSWIQRQGDRSDNSKIVPDLGAAVLSDEQFLKVARATLRFEKYMIDARGGDDKQAARIDRIRADDHVTAEDPDFSSSASQRERDRERERERERDKQLQTRRLDDDFRGSSSTRFGGPSSPAPQTPQSGRRGGGGDDYDRRRRGPDDRSYDVGSRYGGDRDRDYDQGYDGDRDYDRNRRDRDYNQGGGGFARGGAGLQDFRRRNGGDYDGGFSPRSNAGYDRYDERDRERDRDRYDDRDRDRERERARDRDRDDAYYRDGRAPPSSARSRGGGGGDLDKRVRSRNRTPTRSERDRPGSSFNDGTPTQADGGSSANTRDSARDISPDRGRITDDDYNMATKYHSTGTSSYQSPPPSTGTPRGGSRGQQ</sequence>
<evidence type="ECO:0000256" key="1">
    <source>
        <dbReference type="SAM" id="MobiDB-lite"/>
    </source>
</evidence>
<protein>
    <submittedName>
        <fullName evidence="3">Aaa family ATPase</fullName>
    </submittedName>
</protein>
<feature type="region of interest" description="Disordered" evidence="1">
    <location>
        <begin position="296"/>
        <end position="372"/>
    </location>
</feature>
<dbReference type="InterPro" id="IPR027417">
    <property type="entry name" value="P-loop_NTPase"/>
</dbReference>
<dbReference type="SMART" id="SM00382">
    <property type="entry name" value="AAA"/>
    <property type="match status" value="1"/>
</dbReference>
<dbReference type="InterPro" id="IPR003959">
    <property type="entry name" value="ATPase_AAA_core"/>
</dbReference>
<dbReference type="GeneID" id="63674438"/>
<feature type="compositionally biased region" description="Basic and acidic residues" evidence="1">
    <location>
        <begin position="949"/>
        <end position="971"/>
    </location>
</feature>